<keyword evidence="2" id="KW-1185">Reference proteome</keyword>
<dbReference type="Proteomes" id="UP001189429">
    <property type="component" value="Unassembled WGS sequence"/>
</dbReference>
<evidence type="ECO:0000313" key="2">
    <source>
        <dbReference type="Proteomes" id="UP001189429"/>
    </source>
</evidence>
<comment type="caution">
    <text evidence="1">The sequence shown here is derived from an EMBL/GenBank/DDBJ whole genome shotgun (WGS) entry which is preliminary data.</text>
</comment>
<reference evidence="1" key="1">
    <citation type="submission" date="2023-10" db="EMBL/GenBank/DDBJ databases">
        <authorList>
            <person name="Chen Y."/>
            <person name="Shah S."/>
            <person name="Dougan E. K."/>
            <person name="Thang M."/>
            <person name="Chan C."/>
        </authorList>
    </citation>
    <scope>NUCLEOTIDE SEQUENCE [LARGE SCALE GENOMIC DNA]</scope>
</reference>
<protein>
    <submittedName>
        <fullName evidence="1">Uncharacterized protein</fullName>
    </submittedName>
</protein>
<dbReference type="EMBL" id="CAUYUJ010022257">
    <property type="protein sequence ID" value="CAK0909771.1"/>
    <property type="molecule type" value="Genomic_DNA"/>
</dbReference>
<organism evidence="1 2">
    <name type="scientific">Prorocentrum cordatum</name>
    <dbReference type="NCBI Taxonomy" id="2364126"/>
    <lineage>
        <taxon>Eukaryota</taxon>
        <taxon>Sar</taxon>
        <taxon>Alveolata</taxon>
        <taxon>Dinophyceae</taxon>
        <taxon>Prorocentrales</taxon>
        <taxon>Prorocentraceae</taxon>
        <taxon>Prorocentrum</taxon>
    </lineage>
</organism>
<evidence type="ECO:0000313" key="1">
    <source>
        <dbReference type="EMBL" id="CAK0909771.1"/>
    </source>
</evidence>
<accession>A0ABN9YDH1</accession>
<name>A0ABN9YDH1_9DINO</name>
<proteinExistence type="predicted"/>
<gene>
    <name evidence="1" type="ORF">PCOR1329_LOCUS84101</name>
</gene>
<sequence>MTTTIRKNMTVQGLGLSFLLPLIDNIMNASLPNVTMMDSMQHRRPMQSREVLHDGRLPRISMPRVATPRGTIRATISSKKGTSRHLAMKTWTTTYLSAALNSARKHLTEEIRTIRSA</sequence>